<organism evidence="7 8">
    <name type="scientific">Salinimicrobium sediminis</name>
    <dbReference type="NCBI Taxonomy" id="1343891"/>
    <lineage>
        <taxon>Bacteria</taxon>
        <taxon>Pseudomonadati</taxon>
        <taxon>Bacteroidota</taxon>
        <taxon>Flavobacteriia</taxon>
        <taxon>Flavobacteriales</taxon>
        <taxon>Flavobacteriaceae</taxon>
        <taxon>Salinimicrobium</taxon>
    </lineage>
</organism>
<keyword evidence="8" id="KW-1185">Reference proteome</keyword>
<name>A0A285X0K5_9FLAO</name>
<evidence type="ECO:0000256" key="2">
    <source>
        <dbReference type="ARBA" id="ARBA00008639"/>
    </source>
</evidence>
<dbReference type="SUPFAM" id="SSF53686">
    <property type="entry name" value="Tryptophan synthase beta subunit-like PLP-dependent enzymes"/>
    <property type="match status" value="1"/>
</dbReference>
<dbReference type="InterPro" id="IPR001926">
    <property type="entry name" value="TrpB-like_PALP"/>
</dbReference>
<comment type="similarity">
    <text evidence="2">Belongs to the ACC deaminase/D-cysteine desulfhydrase family.</text>
</comment>
<feature type="domain" description="Tryptophan synthase beta chain-like PALP" evidence="6">
    <location>
        <begin position="11"/>
        <end position="290"/>
    </location>
</feature>
<evidence type="ECO:0000313" key="7">
    <source>
        <dbReference type="EMBL" id="SOC78867.1"/>
    </source>
</evidence>
<evidence type="ECO:0000256" key="1">
    <source>
        <dbReference type="ARBA" id="ARBA00001933"/>
    </source>
</evidence>
<dbReference type="PANTHER" id="PTHR43780">
    <property type="entry name" value="1-AMINOCYCLOPROPANE-1-CARBOXYLATE DEAMINASE-RELATED"/>
    <property type="match status" value="1"/>
</dbReference>
<dbReference type="OrthoDB" id="9801249at2"/>
<dbReference type="PIRSF" id="PIRSF006278">
    <property type="entry name" value="ACCD_DCysDesulf"/>
    <property type="match status" value="1"/>
</dbReference>
<evidence type="ECO:0000256" key="4">
    <source>
        <dbReference type="PIRSR" id="PIRSR006278-1"/>
    </source>
</evidence>
<dbReference type="PANTHER" id="PTHR43780:SF2">
    <property type="entry name" value="1-AMINOCYCLOPROPANE-1-CARBOXYLATE DEAMINASE-RELATED"/>
    <property type="match status" value="1"/>
</dbReference>
<evidence type="ECO:0000256" key="3">
    <source>
        <dbReference type="ARBA" id="ARBA00022898"/>
    </source>
</evidence>
<evidence type="ECO:0000256" key="5">
    <source>
        <dbReference type="PIRSR" id="PIRSR006278-2"/>
    </source>
</evidence>
<proteinExistence type="inferred from homology"/>
<gene>
    <name evidence="7" type="ORF">SAMN06296241_0386</name>
</gene>
<dbReference type="AlphaFoldDB" id="A0A285X0K5"/>
<dbReference type="InterPro" id="IPR027278">
    <property type="entry name" value="ACCD_DCysDesulf"/>
</dbReference>
<protein>
    <submittedName>
        <fullName evidence="7">1-aminocyclopropane-1-carboxylate deaminase</fullName>
    </submittedName>
</protein>
<comment type="cofactor">
    <cofactor evidence="1">
        <name>pyridoxal 5'-phosphate</name>
        <dbReference type="ChEBI" id="CHEBI:597326"/>
    </cofactor>
</comment>
<evidence type="ECO:0000259" key="6">
    <source>
        <dbReference type="Pfam" id="PF00291"/>
    </source>
</evidence>
<keyword evidence="3 5" id="KW-0663">Pyridoxal phosphate</keyword>
<sequence>MSQSVNLFTHAPIVPNRFIAEVNGISIHLKREDLLHPEVSGNKFRKLKYNIAEAISQKREILLTFGGAYSNHIAATAAAGKISGLKTIGVIRGEELGKDLEKTLQENPTLRFAHVCGMRFHFISRSDYRQKTSEAFIEELHEKFGNFYLVPEGGTNELAIKGCEEILLQGDAEFDVISCAVGTGGTISGIINSSAEHQQILGFPALKGDFLKSEIERFSKKSNWELIPNYHFGGYAKVDRELIEFMNDFRSNYGVLLDPVYTGKMMYGIFHLARKGYFLKNTRILAIHTGGLQGISGMNEVLKMKNLPPILT</sequence>
<evidence type="ECO:0000313" key="8">
    <source>
        <dbReference type="Proteomes" id="UP000219193"/>
    </source>
</evidence>
<dbReference type="EMBL" id="OCMF01000001">
    <property type="protein sequence ID" value="SOC78867.1"/>
    <property type="molecule type" value="Genomic_DNA"/>
</dbReference>
<dbReference type="Pfam" id="PF00291">
    <property type="entry name" value="PALP"/>
    <property type="match status" value="1"/>
</dbReference>
<feature type="modified residue" description="N6-(pyridoxal phosphate)lysine" evidence="5">
    <location>
        <position position="43"/>
    </location>
</feature>
<feature type="active site" description="Nucleophile" evidence="4">
    <location>
        <position position="70"/>
    </location>
</feature>
<reference evidence="8" key="1">
    <citation type="submission" date="2017-09" db="EMBL/GenBank/DDBJ databases">
        <authorList>
            <person name="Varghese N."/>
            <person name="Submissions S."/>
        </authorList>
    </citation>
    <scope>NUCLEOTIDE SEQUENCE [LARGE SCALE GENOMIC DNA]</scope>
    <source>
        <strain evidence="8">CGMCC 1.12641</strain>
    </source>
</reference>
<dbReference type="Gene3D" id="3.40.50.1100">
    <property type="match status" value="2"/>
</dbReference>
<dbReference type="InterPro" id="IPR036052">
    <property type="entry name" value="TrpB-like_PALP_sf"/>
</dbReference>
<dbReference type="RefSeq" id="WP_097054656.1">
    <property type="nucleotide sequence ID" value="NZ_OCMF01000001.1"/>
</dbReference>
<dbReference type="GO" id="GO:0019148">
    <property type="term" value="F:D-cysteine desulfhydrase activity"/>
    <property type="evidence" value="ECO:0007669"/>
    <property type="project" value="TreeGrafter"/>
</dbReference>
<accession>A0A285X0K5</accession>
<dbReference type="Proteomes" id="UP000219193">
    <property type="component" value="Unassembled WGS sequence"/>
</dbReference>